<dbReference type="Proteomes" id="UP000499080">
    <property type="component" value="Unassembled WGS sequence"/>
</dbReference>
<feature type="non-terminal residue" evidence="3">
    <location>
        <position position="1"/>
    </location>
</feature>
<dbReference type="Gene3D" id="3.30.560.10">
    <property type="entry name" value="Glucose Oxidase, domain 3"/>
    <property type="match status" value="1"/>
</dbReference>
<protein>
    <submittedName>
        <fullName evidence="3">Glucose dehydrogenase [FAD, quinone]</fullName>
    </submittedName>
</protein>
<keyword evidence="4" id="KW-1185">Reference proteome</keyword>
<dbReference type="Gene3D" id="3.50.50.60">
    <property type="entry name" value="FAD/NAD(P)-binding domain"/>
    <property type="match status" value="1"/>
</dbReference>
<proteinExistence type="inferred from homology"/>
<dbReference type="SUPFAM" id="SSF51905">
    <property type="entry name" value="FAD/NAD(P)-binding domain"/>
    <property type="match status" value="1"/>
</dbReference>
<accession>A0A4Y2WVJ5</accession>
<dbReference type="GO" id="GO:0050660">
    <property type="term" value="F:flavin adenine dinucleotide binding"/>
    <property type="evidence" value="ECO:0007669"/>
    <property type="project" value="InterPro"/>
</dbReference>
<evidence type="ECO:0000313" key="3">
    <source>
        <dbReference type="EMBL" id="GBO41221.1"/>
    </source>
</evidence>
<dbReference type="AlphaFoldDB" id="A0A4Y2WVJ5"/>
<evidence type="ECO:0000256" key="1">
    <source>
        <dbReference type="ARBA" id="ARBA00010790"/>
    </source>
</evidence>
<dbReference type="InterPro" id="IPR007867">
    <property type="entry name" value="GMC_OxRtase_C"/>
</dbReference>
<evidence type="ECO:0000259" key="2">
    <source>
        <dbReference type="Pfam" id="PF05199"/>
    </source>
</evidence>
<dbReference type="PANTHER" id="PTHR11552">
    <property type="entry name" value="GLUCOSE-METHANOL-CHOLINE GMC OXIDOREDUCTASE"/>
    <property type="match status" value="1"/>
</dbReference>
<gene>
    <name evidence="3" type="primary">Gld_73</name>
    <name evidence="3" type="ORF">AVEN_199395_1</name>
</gene>
<name>A0A4Y2WVJ5_ARAVE</name>
<sequence length="143" mass="15807">MKTCLKLATSEPMQKVGAKPFETVFPGCERFLGDVDSYFTCVARSFVISSSHPVGTSKMGDPRDPTTVVDPLLRVKGIQGLRVVDASVMPIIPSGNTNIPTIMIAEKAADIIKQTIRCASDEYPEDDEPVYPEVYNPYEYYTH</sequence>
<dbReference type="GO" id="GO:0016614">
    <property type="term" value="F:oxidoreductase activity, acting on CH-OH group of donors"/>
    <property type="evidence" value="ECO:0007669"/>
    <property type="project" value="InterPro"/>
</dbReference>
<feature type="domain" description="Glucose-methanol-choline oxidoreductase C-terminal" evidence="2">
    <location>
        <begin position="23"/>
        <end position="105"/>
    </location>
</feature>
<comment type="caution">
    <text evidence="3">The sequence shown here is derived from an EMBL/GenBank/DDBJ whole genome shotgun (WGS) entry which is preliminary data.</text>
</comment>
<organism evidence="3 4">
    <name type="scientific">Araneus ventricosus</name>
    <name type="common">Orbweaver spider</name>
    <name type="synonym">Epeira ventricosa</name>
    <dbReference type="NCBI Taxonomy" id="182803"/>
    <lineage>
        <taxon>Eukaryota</taxon>
        <taxon>Metazoa</taxon>
        <taxon>Ecdysozoa</taxon>
        <taxon>Arthropoda</taxon>
        <taxon>Chelicerata</taxon>
        <taxon>Arachnida</taxon>
        <taxon>Araneae</taxon>
        <taxon>Araneomorphae</taxon>
        <taxon>Entelegynae</taxon>
        <taxon>Araneoidea</taxon>
        <taxon>Araneidae</taxon>
        <taxon>Araneus</taxon>
    </lineage>
</organism>
<dbReference type="Pfam" id="PF05199">
    <property type="entry name" value="GMC_oxred_C"/>
    <property type="match status" value="1"/>
</dbReference>
<dbReference type="PANTHER" id="PTHR11552:SF227">
    <property type="entry name" value="GLUCOSE DEHYDROGENASE [FAD, QUINONE]-LIKE PROTEIN"/>
    <property type="match status" value="1"/>
</dbReference>
<dbReference type="EMBL" id="BGPR01066785">
    <property type="protein sequence ID" value="GBO41221.1"/>
    <property type="molecule type" value="Genomic_DNA"/>
</dbReference>
<comment type="similarity">
    <text evidence="1">Belongs to the GMC oxidoreductase family.</text>
</comment>
<dbReference type="InterPro" id="IPR036188">
    <property type="entry name" value="FAD/NAD-bd_sf"/>
</dbReference>
<dbReference type="InterPro" id="IPR012132">
    <property type="entry name" value="GMC_OxRdtase"/>
</dbReference>
<evidence type="ECO:0000313" key="4">
    <source>
        <dbReference type="Proteomes" id="UP000499080"/>
    </source>
</evidence>
<dbReference type="OrthoDB" id="269227at2759"/>
<reference evidence="3 4" key="1">
    <citation type="journal article" date="2019" name="Sci. Rep.">
        <title>Orb-weaving spider Araneus ventricosus genome elucidates the spidroin gene catalogue.</title>
        <authorList>
            <person name="Kono N."/>
            <person name="Nakamura H."/>
            <person name="Ohtoshi R."/>
            <person name="Moran D.A.P."/>
            <person name="Shinohara A."/>
            <person name="Yoshida Y."/>
            <person name="Fujiwara M."/>
            <person name="Mori M."/>
            <person name="Tomita M."/>
            <person name="Arakawa K."/>
        </authorList>
    </citation>
    <scope>NUCLEOTIDE SEQUENCE [LARGE SCALE GENOMIC DNA]</scope>
</reference>